<evidence type="ECO:0000313" key="2">
    <source>
        <dbReference type="Proteomes" id="UP001152795"/>
    </source>
</evidence>
<dbReference type="Proteomes" id="UP001152795">
    <property type="component" value="Unassembled WGS sequence"/>
</dbReference>
<keyword evidence="2" id="KW-1185">Reference proteome</keyword>
<accession>A0A7D9L5A4</accession>
<proteinExistence type="predicted"/>
<gene>
    <name evidence="1" type="ORF">PACLA_8A066970</name>
</gene>
<sequence>MGHCKFPLKTTETFRLTPVTEKFVYLQLKPNKAIGLDKIRSRLLKDGAEVIAPILTKIMNCSFNSKYFPQSWKSSKVMTLFKKGSTDDCNNYRPISILPTISKITKHAA</sequence>
<reference evidence="1" key="1">
    <citation type="submission" date="2020-04" db="EMBL/GenBank/DDBJ databases">
        <authorList>
            <person name="Alioto T."/>
            <person name="Alioto T."/>
            <person name="Gomez Garrido J."/>
        </authorList>
    </citation>
    <scope>NUCLEOTIDE SEQUENCE</scope>
    <source>
        <strain evidence="1">A484AB</strain>
    </source>
</reference>
<evidence type="ECO:0000313" key="1">
    <source>
        <dbReference type="EMBL" id="CAB4025468.1"/>
    </source>
</evidence>
<organism evidence="1 2">
    <name type="scientific">Paramuricea clavata</name>
    <name type="common">Red gorgonian</name>
    <name type="synonym">Violescent sea-whip</name>
    <dbReference type="NCBI Taxonomy" id="317549"/>
    <lineage>
        <taxon>Eukaryota</taxon>
        <taxon>Metazoa</taxon>
        <taxon>Cnidaria</taxon>
        <taxon>Anthozoa</taxon>
        <taxon>Octocorallia</taxon>
        <taxon>Malacalcyonacea</taxon>
        <taxon>Plexauridae</taxon>
        <taxon>Paramuricea</taxon>
    </lineage>
</organism>
<dbReference type="PANTHER" id="PTHR47510:SF3">
    <property type="entry name" value="ENDO_EXONUCLEASE_PHOSPHATASE DOMAIN-CONTAINING PROTEIN"/>
    <property type="match status" value="1"/>
</dbReference>
<protein>
    <submittedName>
        <fullName evidence="1">Uncharacterized protein</fullName>
    </submittedName>
</protein>
<comment type="caution">
    <text evidence="1">The sequence shown here is derived from an EMBL/GenBank/DDBJ whole genome shotgun (WGS) entry which is preliminary data.</text>
</comment>
<name>A0A7D9L5A4_PARCT</name>
<dbReference type="AlphaFoldDB" id="A0A7D9L5A4"/>
<dbReference type="EMBL" id="CACRXK020013621">
    <property type="protein sequence ID" value="CAB4025468.1"/>
    <property type="molecule type" value="Genomic_DNA"/>
</dbReference>
<dbReference type="OrthoDB" id="445826at2759"/>
<dbReference type="PANTHER" id="PTHR47510">
    <property type="entry name" value="REVERSE TRANSCRIPTASE DOMAIN-CONTAINING PROTEIN"/>
    <property type="match status" value="1"/>
</dbReference>